<dbReference type="Proteomes" id="UP001058074">
    <property type="component" value="Unassembled WGS sequence"/>
</dbReference>
<organism evidence="1 2">
    <name type="scientific">Inconstantimicrobium mannanitabidum</name>
    <dbReference type="NCBI Taxonomy" id="1604901"/>
    <lineage>
        <taxon>Bacteria</taxon>
        <taxon>Bacillati</taxon>
        <taxon>Bacillota</taxon>
        <taxon>Clostridia</taxon>
        <taxon>Eubacteriales</taxon>
        <taxon>Clostridiaceae</taxon>
        <taxon>Inconstantimicrobium</taxon>
    </lineage>
</organism>
<reference evidence="1" key="1">
    <citation type="journal article" date="2025" name="Int. J. Syst. Evol. Microbiol.">
        <title>Inconstantimicrobium mannanitabidum sp. nov., a novel member of the family Clostridiaceae isolated from anoxic soil under the treatment of reductive soil disinfestation.</title>
        <authorList>
            <person name="Ueki A."/>
            <person name="Tonouchi A."/>
            <person name="Honma S."/>
            <person name="Kaku N."/>
            <person name="Ueki K."/>
        </authorList>
    </citation>
    <scope>NUCLEOTIDE SEQUENCE</scope>
    <source>
        <strain evidence="1">TW13</strain>
    </source>
</reference>
<proteinExistence type="predicted"/>
<name>A0ACB5RCX9_9CLOT</name>
<accession>A0ACB5RCX9</accession>
<evidence type="ECO:0000313" key="2">
    <source>
        <dbReference type="Proteomes" id="UP001058074"/>
    </source>
</evidence>
<keyword evidence="2" id="KW-1185">Reference proteome</keyword>
<comment type="caution">
    <text evidence="1">The sequence shown here is derived from an EMBL/GenBank/DDBJ whole genome shotgun (WGS) entry which is preliminary data.</text>
</comment>
<protein>
    <submittedName>
        <fullName evidence="1">DNA-binding response regulator</fullName>
    </submittedName>
</protein>
<gene>
    <name evidence="1" type="primary">ciaR</name>
    <name evidence="1" type="ORF">rsdtw13_23820</name>
</gene>
<keyword evidence="1" id="KW-0238">DNA-binding</keyword>
<evidence type="ECO:0000313" key="1">
    <source>
        <dbReference type="EMBL" id="GKX67124.1"/>
    </source>
</evidence>
<sequence length="223" mass="25810">MKILIIEDDKLLSESIAKGLKDDFKCEHAYDGEEGLYLAQSGVYDGIILDIMLPELNGYEVLERLRNSKINTPVLLLTARDSIDDKINGFKKGADDYLVKPFYLEELKMRIFSLLKRNGAFEENEILSFKDLKINLKTHEVTIRDEKLMIKGKNYELLEYLMNNKGAILTKDQIFDRLCGFDSDTAVNVVEVYASNLRKILKDYDYDKYIKTMRGFGYMLVEV</sequence>
<dbReference type="EMBL" id="BROD01000001">
    <property type="protein sequence ID" value="GKX67124.1"/>
    <property type="molecule type" value="Genomic_DNA"/>
</dbReference>